<reference evidence="1 2" key="1">
    <citation type="submission" date="2020-04" db="EMBL/GenBank/DDBJ databases">
        <authorList>
            <person name="De Canck E."/>
        </authorList>
    </citation>
    <scope>NUCLEOTIDE SEQUENCE [LARGE SCALE GENOMIC DNA]</scope>
    <source>
        <strain evidence="1 2">LMG 28614</strain>
    </source>
</reference>
<organism evidence="1 2">
    <name type="scientific">Paraburkholderia ultramafica</name>
    <dbReference type="NCBI Taxonomy" id="1544867"/>
    <lineage>
        <taxon>Bacteria</taxon>
        <taxon>Pseudomonadati</taxon>
        <taxon>Pseudomonadota</taxon>
        <taxon>Betaproteobacteria</taxon>
        <taxon>Burkholderiales</taxon>
        <taxon>Burkholderiaceae</taxon>
        <taxon>Paraburkholderia</taxon>
    </lineage>
</organism>
<sequence length="51" mass="5631">MTIREKKLGQWVANARAAVTLPRVAPSNAELRRVFQERHPNGISTSACSDP</sequence>
<protein>
    <submittedName>
        <fullName evidence="1">Uncharacterized protein</fullName>
    </submittedName>
</protein>
<gene>
    <name evidence="1" type="ORF">LMG28614_04241</name>
</gene>
<dbReference type="Proteomes" id="UP000494365">
    <property type="component" value="Unassembled WGS sequence"/>
</dbReference>
<evidence type="ECO:0000313" key="2">
    <source>
        <dbReference type="Proteomes" id="UP000494365"/>
    </source>
</evidence>
<dbReference type="EMBL" id="CADIKK010000020">
    <property type="protein sequence ID" value="CAB3795852.1"/>
    <property type="molecule type" value="Genomic_DNA"/>
</dbReference>
<name>A0A6S7BCS6_9BURK</name>
<evidence type="ECO:0000313" key="1">
    <source>
        <dbReference type="EMBL" id="CAB3795852.1"/>
    </source>
</evidence>
<dbReference type="AlphaFoldDB" id="A0A6S7BCS6"/>
<accession>A0A6S7BCS6</accession>
<proteinExistence type="predicted"/>
<keyword evidence="2" id="KW-1185">Reference proteome</keyword>